<protein>
    <submittedName>
        <fullName evidence="2">Uncharacterized protein</fullName>
    </submittedName>
</protein>
<dbReference type="Proteomes" id="UP001497525">
    <property type="component" value="Unassembled WGS sequence"/>
</dbReference>
<gene>
    <name evidence="2" type="ORF">CDAUBV1_LOCUS12786</name>
</gene>
<proteinExistence type="predicted"/>
<accession>A0AAV2TQB1</accession>
<feature type="region of interest" description="Disordered" evidence="1">
    <location>
        <begin position="404"/>
        <end position="432"/>
    </location>
</feature>
<reference evidence="2" key="1">
    <citation type="submission" date="2024-06" db="EMBL/GenBank/DDBJ databases">
        <authorList>
            <person name="Liu X."/>
            <person name="Lenzi L."/>
            <person name="Haldenby T S."/>
            <person name="Uol C."/>
        </authorList>
    </citation>
    <scope>NUCLEOTIDE SEQUENCE</scope>
</reference>
<evidence type="ECO:0000313" key="3">
    <source>
        <dbReference type="Proteomes" id="UP001497525"/>
    </source>
</evidence>
<evidence type="ECO:0000313" key="2">
    <source>
        <dbReference type="EMBL" id="CAL5138176.1"/>
    </source>
</evidence>
<organism evidence="2 3">
    <name type="scientific">Calicophoron daubneyi</name>
    <name type="common">Rumen fluke</name>
    <name type="synonym">Paramphistomum daubneyi</name>
    <dbReference type="NCBI Taxonomy" id="300641"/>
    <lineage>
        <taxon>Eukaryota</taxon>
        <taxon>Metazoa</taxon>
        <taxon>Spiralia</taxon>
        <taxon>Lophotrochozoa</taxon>
        <taxon>Platyhelminthes</taxon>
        <taxon>Trematoda</taxon>
        <taxon>Digenea</taxon>
        <taxon>Plagiorchiida</taxon>
        <taxon>Pronocephalata</taxon>
        <taxon>Paramphistomoidea</taxon>
        <taxon>Paramphistomidae</taxon>
        <taxon>Calicophoron</taxon>
    </lineage>
</organism>
<dbReference type="EMBL" id="CAXLJL010000478">
    <property type="protein sequence ID" value="CAL5138176.1"/>
    <property type="molecule type" value="Genomic_DNA"/>
</dbReference>
<dbReference type="AlphaFoldDB" id="A0AAV2TQB1"/>
<feature type="compositionally biased region" description="Polar residues" evidence="1">
    <location>
        <begin position="410"/>
        <end position="422"/>
    </location>
</feature>
<name>A0AAV2TQB1_CALDB</name>
<sequence>MKGTNGLTYYVHRIEEAFHFILVILFLVHSLLQCHSFNIATSMTEQKSRTVEHTLSISPSRARDESRTGTTAYSVISSTPASLLSVTSVQTPPSILFNAPKTKTEKTRAGSPQDKQYLPAGQEEHTHVSVTPPNILPVHRPYSVASKSSTSQGSRPISTRQIKHHFNVPSKSTDVRGNQGDEVWSKVNRLRMQSKRPTVENESSEWTDSNNNFWTPEKKKEVLDFVMSLSRRVKPAFDRYQAIYVIYEWEKYQHYQRYTQYTRRTLQELQRRREYQRMHEYQRYLRYFASELTHKQVKEVSKAKNFGEFKRILFHHTNPTSDSNYSESEAVTTKRPLPVRPLIGPRVQHPLPDHNVVAVASSALQFPEGNGGGIMTRSLRVSRKLGSLDGRAMFERQNPVKRDTFEEEQPNTNATHDTQANCGSGEEQNKEGVVNASEEIPTYSEAELRSAFESYQVFKKTACQLQNHTLCTLPLLGLQQHHTTLVIPKGFHVQRCGTQISSSCSQLVLPPTYESNYFEDADEVSRDPNYFAILSQLQQANPQRLNSGYDTEQMEYAMERSQQGSCSCELPEEECLPLKVSVRTQAVAVIHISPFQHLKHSTELIVLTDHLSCGCQPRCTNRVCISPLKLVTHTFSDCACVCPPNDRRCHNLLEGKEQFTVNEIPLPLNGSFILPPCRYGSMDDLHLYHRRCPRPVRRLP</sequence>
<evidence type="ECO:0000256" key="1">
    <source>
        <dbReference type="SAM" id="MobiDB-lite"/>
    </source>
</evidence>
<comment type="caution">
    <text evidence="2">The sequence shown here is derived from an EMBL/GenBank/DDBJ whole genome shotgun (WGS) entry which is preliminary data.</text>
</comment>